<dbReference type="InterPro" id="IPR051175">
    <property type="entry name" value="CLK_kinases"/>
</dbReference>
<dbReference type="SUPFAM" id="SSF56112">
    <property type="entry name" value="Protein kinase-like (PK-like)"/>
    <property type="match status" value="1"/>
</dbReference>
<dbReference type="InterPro" id="IPR011009">
    <property type="entry name" value="Kinase-like_dom_sf"/>
</dbReference>
<evidence type="ECO:0000256" key="1">
    <source>
        <dbReference type="ARBA" id="ARBA00013203"/>
    </source>
</evidence>
<evidence type="ECO:0000256" key="4">
    <source>
        <dbReference type="ARBA" id="ARBA00022741"/>
    </source>
</evidence>
<keyword evidence="10" id="KW-1185">Reference proteome</keyword>
<comment type="caution">
    <text evidence="9">The sequence shown here is derived from an EMBL/GenBank/DDBJ whole genome shotgun (WGS) entry which is preliminary data.</text>
</comment>
<evidence type="ECO:0000256" key="5">
    <source>
        <dbReference type="ARBA" id="ARBA00022777"/>
    </source>
</evidence>
<feature type="domain" description="Protein kinase" evidence="8">
    <location>
        <begin position="32"/>
        <end position="366"/>
    </location>
</feature>
<dbReference type="GO" id="GO:0004674">
    <property type="term" value="F:protein serine/threonine kinase activity"/>
    <property type="evidence" value="ECO:0007669"/>
    <property type="project" value="UniProtKB-KW"/>
</dbReference>
<dbReference type="Proteomes" id="UP000544127">
    <property type="component" value="Unassembled WGS sequence"/>
</dbReference>
<dbReference type="SMART" id="SM00220">
    <property type="entry name" value="S_TKc"/>
    <property type="match status" value="1"/>
</dbReference>
<keyword evidence="2" id="KW-0723">Serine/threonine-protein kinase</keyword>
<organism evidence="9 10">
    <name type="scientific">Upupa epops</name>
    <name type="common">Eurasian hoopoe</name>
    <dbReference type="NCBI Taxonomy" id="57439"/>
    <lineage>
        <taxon>Eukaryota</taxon>
        <taxon>Metazoa</taxon>
        <taxon>Chordata</taxon>
        <taxon>Craniata</taxon>
        <taxon>Vertebrata</taxon>
        <taxon>Euteleostomi</taxon>
        <taxon>Archelosauria</taxon>
        <taxon>Archosauria</taxon>
        <taxon>Dinosauria</taxon>
        <taxon>Saurischia</taxon>
        <taxon>Theropoda</taxon>
        <taxon>Coelurosauria</taxon>
        <taxon>Aves</taxon>
        <taxon>Neognathae</taxon>
        <taxon>Neoaves</taxon>
        <taxon>Telluraves</taxon>
        <taxon>Coraciimorphae</taxon>
        <taxon>Bucerotiformes</taxon>
        <taxon>Upupidae</taxon>
        <taxon>Upupa</taxon>
    </lineage>
</organism>
<keyword evidence="4" id="KW-0547">Nucleotide-binding</keyword>
<evidence type="ECO:0000256" key="6">
    <source>
        <dbReference type="ARBA" id="ARBA00022840"/>
    </source>
</evidence>
<dbReference type="PANTHER" id="PTHR45646">
    <property type="entry name" value="SERINE/THREONINE-PROTEIN KINASE DOA-RELATED"/>
    <property type="match status" value="1"/>
</dbReference>
<dbReference type="EMBL" id="VZRI01001992">
    <property type="protein sequence ID" value="NWU90050.1"/>
    <property type="molecule type" value="Genomic_DNA"/>
</dbReference>
<dbReference type="GO" id="GO:0004713">
    <property type="term" value="F:protein tyrosine kinase activity"/>
    <property type="evidence" value="ECO:0007669"/>
    <property type="project" value="TreeGrafter"/>
</dbReference>
<comment type="similarity">
    <text evidence="7">Belongs to the protein kinase superfamily. CMGC Ser/Thr protein kinase family. Lammer subfamily.</text>
</comment>
<dbReference type="Gene3D" id="1.10.510.10">
    <property type="entry name" value="Transferase(Phosphotransferase) domain 1"/>
    <property type="match status" value="1"/>
</dbReference>
<dbReference type="GO" id="GO:0005524">
    <property type="term" value="F:ATP binding"/>
    <property type="evidence" value="ECO:0007669"/>
    <property type="project" value="UniProtKB-KW"/>
</dbReference>
<keyword evidence="5 9" id="KW-0418">Kinase</keyword>
<evidence type="ECO:0000256" key="7">
    <source>
        <dbReference type="ARBA" id="ARBA00037966"/>
    </source>
</evidence>
<dbReference type="GO" id="GO:0004712">
    <property type="term" value="F:protein serine/threonine/tyrosine kinase activity"/>
    <property type="evidence" value="ECO:0007669"/>
    <property type="project" value="UniProtKB-EC"/>
</dbReference>
<keyword evidence="3" id="KW-0808">Transferase</keyword>
<dbReference type="Pfam" id="PF00069">
    <property type="entry name" value="Pkinase"/>
    <property type="match status" value="1"/>
</dbReference>
<dbReference type="PROSITE" id="PS00108">
    <property type="entry name" value="PROTEIN_KINASE_ST"/>
    <property type="match status" value="1"/>
</dbReference>
<protein>
    <recommendedName>
        <fullName evidence="1">dual-specificity kinase</fullName>
        <ecNumber evidence="1">2.7.12.1</ecNumber>
    </recommendedName>
</protein>
<keyword evidence="6" id="KW-0067">ATP-binding</keyword>
<dbReference type="Gene3D" id="3.30.200.20">
    <property type="entry name" value="Phosphorylase Kinase, domain 1"/>
    <property type="match status" value="1"/>
</dbReference>
<dbReference type="EC" id="2.7.12.1" evidence="1"/>
<dbReference type="GO" id="GO:0043484">
    <property type="term" value="P:regulation of RNA splicing"/>
    <property type="evidence" value="ECO:0007669"/>
    <property type="project" value="TreeGrafter"/>
</dbReference>
<dbReference type="PANTHER" id="PTHR45646:SF4">
    <property type="entry name" value="DUAL SPECIFICITY PROTEIN KINASE CLK1"/>
    <property type="match status" value="1"/>
</dbReference>
<dbReference type="PROSITE" id="PS50011">
    <property type="entry name" value="PROTEIN_KINASE_DOM"/>
    <property type="match status" value="1"/>
</dbReference>
<dbReference type="InterPro" id="IPR000719">
    <property type="entry name" value="Prot_kinase_dom"/>
</dbReference>
<evidence type="ECO:0000313" key="10">
    <source>
        <dbReference type="Proteomes" id="UP000544127"/>
    </source>
</evidence>
<accession>A0A7K6AJ77</accession>
<reference evidence="9 10" key="1">
    <citation type="submission" date="2019-09" db="EMBL/GenBank/DDBJ databases">
        <title>Bird 10,000 Genomes (B10K) Project - Family phase.</title>
        <authorList>
            <person name="Zhang G."/>
        </authorList>
    </citation>
    <scope>NUCLEOTIDE SEQUENCE [LARGE SCALE GENOMIC DNA]</scope>
    <source>
        <strain evidence="9">B10K-DU-012-37</strain>
    </source>
</reference>
<evidence type="ECO:0000256" key="3">
    <source>
        <dbReference type="ARBA" id="ARBA00022679"/>
    </source>
</evidence>
<evidence type="ECO:0000313" key="9">
    <source>
        <dbReference type="EMBL" id="NWU90050.1"/>
    </source>
</evidence>
<sequence>QKSHPRKRSRSLEEDKKGHLICQSRAVLSARYKIFCTLGEGTFGKVVECTDHKAEDRHVDEKIIKTVARDLKAAYTEIQVLEHLNALDPSNTYYCVKMLDWFECHGYICIVFELLGLSIYDFIKENGFLPLRLDHIRHMAYRICKSVNCKCASGLLSLLHFLHRICQLFFYLAILYLNKLTHTDLKPENTVFVTSDSVQECNSKLKCEERTLKNPNVRIVDFGSATYNDKYHSTLVSTRLYRAPEVILALGWSRPCDVWSIGCILMEYITLESHLFPTHHNKEHLAMMEQMYMIQKSRKCKYFCHDQLNWDKCSSAGSSVSRHCKLLKVSIHDSDHENLFDLIEKMLEYDPDKRITLEEALRHPFFFYLHKKRSLSLKAEQADTGTMPPKCKK</sequence>
<dbReference type="GO" id="GO:0005634">
    <property type="term" value="C:nucleus"/>
    <property type="evidence" value="ECO:0007669"/>
    <property type="project" value="TreeGrafter"/>
</dbReference>
<dbReference type="OrthoDB" id="283111at2759"/>
<dbReference type="InterPro" id="IPR008271">
    <property type="entry name" value="Ser/Thr_kinase_AS"/>
</dbReference>
<feature type="non-terminal residue" evidence="9">
    <location>
        <position position="1"/>
    </location>
</feature>
<proteinExistence type="inferred from homology"/>
<gene>
    <name evidence="9" type="primary">Clk1</name>
    <name evidence="9" type="ORF">UPUEPO_R09610</name>
</gene>
<dbReference type="AlphaFoldDB" id="A0A7K6AJ77"/>
<feature type="non-terminal residue" evidence="9">
    <location>
        <position position="393"/>
    </location>
</feature>
<evidence type="ECO:0000256" key="2">
    <source>
        <dbReference type="ARBA" id="ARBA00022527"/>
    </source>
</evidence>
<evidence type="ECO:0000259" key="8">
    <source>
        <dbReference type="PROSITE" id="PS50011"/>
    </source>
</evidence>
<name>A0A7K6AJ77_UPUEP</name>